<organism evidence="2 3">
    <name type="scientific">Adineta steineri</name>
    <dbReference type="NCBI Taxonomy" id="433720"/>
    <lineage>
        <taxon>Eukaryota</taxon>
        <taxon>Metazoa</taxon>
        <taxon>Spiralia</taxon>
        <taxon>Gnathifera</taxon>
        <taxon>Rotifera</taxon>
        <taxon>Eurotatoria</taxon>
        <taxon>Bdelloidea</taxon>
        <taxon>Adinetida</taxon>
        <taxon>Adinetidae</taxon>
        <taxon>Adineta</taxon>
    </lineage>
</organism>
<protein>
    <submittedName>
        <fullName evidence="2">Uncharacterized protein</fullName>
    </submittedName>
</protein>
<keyword evidence="1" id="KW-0812">Transmembrane</keyword>
<gene>
    <name evidence="2" type="ORF">KXQ929_LOCUS34923</name>
</gene>
<evidence type="ECO:0000313" key="2">
    <source>
        <dbReference type="EMBL" id="CAF4108126.1"/>
    </source>
</evidence>
<feature type="non-terminal residue" evidence="2">
    <location>
        <position position="1"/>
    </location>
</feature>
<comment type="caution">
    <text evidence="2">The sequence shown here is derived from an EMBL/GenBank/DDBJ whole genome shotgun (WGS) entry which is preliminary data.</text>
</comment>
<dbReference type="EMBL" id="CAJOBB010004910">
    <property type="protein sequence ID" value="CAF4108126.1"/>
    <property type="molecule type" value="Genomic_DNA"/>
</dbReference>
<sequence>MPNIQGPTPNEQGFRAWLRRRQEWLGCLLASCCTASGLVTIGCIVAIALIPVYLSKQGGTMTNTNKGTVLNLAFATDYSIPSDSTRPTIQNMQDLATQIEKQAGIDSGSLTATTVQFANQAESRGRRSAFSCDATGNTPLAGDFVQISFSVTYPKQCGNAIASTCATKFLNKVTIAIQGLTAIK</sequence>
<evidence type="ECO:0000256" key="1">
    <source>
        <dbReference type="SAM" id="Phobius"/>
    </source>
</evidence>
<dbReference type="AlphaFoldDB" id="A0A819VFZ4"/>
<dbReference type="Proteomes" id="UP000663868">
    <property type="component" value="Unassembled WGS sequence"/>
</dbReference>
<evidence type="ECO:0000313" key="3">
    <source>
        <dbReference type="Proteomes" id="UP000663868"/>
    </source>
</evidence>
<keyword evidence="1" id="KW-1133">Transmembrane helix</keyword>
<proteinExistence type="predicted"/>
<reference evidence="2" key="1">
    <citation type="submission" date="2021-02" db="EMBL/GenBank/DDBJ databases">
        <authorList>
            <person name="Nowell W R."/>
        </authorList>
    </citation>
    <scope>NUCLEOTIDE SEQUENCE</scope>
</reference>
<feature type="transmembrane region" description="Helical" evidence="1">
    <location>
        <begin position="24"/>
        <end position="54"/>
    </location>
</feature>
<accession>A0A819VFZ4</accession>
<name>A0A819VFZ4_9BILA</name>
<keyword evidence="1" id="KW-0472">Membrane</keyword>